<dbReference type="Gene3D" id="3.40.50.960">
    <property type="entry name" value="Lumazine/riboflavin synthase"/>
    <property type="match status" value="1"/>
</dbReference>
<keyword evidence="4 7" id="KW-0686">Riboflavin biosynthesis</keyword>
<dbReference type="NCBIfam" id="TIGR00114">
    <property type="entry name" value="lumazine-synth"/>
    <property type="match status" value="1"/>
</dbReference>
<evidence type="ECO:0000313" key="9">
    <source>
        <dbReference type="Proteomes" id="UP001302719"/>
    </source>
</evidence>
<accession>A0AA96G8L6</accession>
<keyword evidence="9" id="KW-1185">Reference proteome</keyword>
<dbReference type="AlphaFoldDB" id="A0AA96G8L6"/>
<evidence type="ECO:0000256" key="7">
    <source>
        <dbReference type="HAMAP-Rule" id="MF_00178"/>
    </source>
</evidence>
<comment type="similarity">
    <text evidence="2 7">Belongs to the DMRL synthase family.</text>
</comment>
<feature type="active site" description="Proton donor" evidence="7">
    <location>
        <position position="87"/>
    </location>
</feature>
<dbReference type="GO" id="GO:0000906">
    <property type="term" value="F:6,7-dimethyl-8-ribityllumazine synthase activity"/>
    <property type="evidence" value="ECO:0007669"/>
    <property type="project" value="UniProtKB-UniRule"/>
</dbReference>
<organism evidence="8 9">
    <name type="scientific">Candidatus Nitrospira allomarina</name>
    <dbReference type="NCBI Taxonomy" id="3020900"/>
    <lineage>
        <taxon>Bacteria</taxon>
        <taxon>Pseudomonadati</taxon>
        <taxon>Nitrospirota</taxon>
        <taxon>Nitrospiria</taxon>
        <taxon>Nitrospirales</taxon>
        <taxon>Nitrospiraceae</taxon>
        <taxon>Nitrospira</taxon>
    </lineage>
</organism>
<dbReference type="GO" id="GO:0005829">
    <property type="term" value="C:cytosol"/>
    <property type="evidence" value="ECO:0007669"/>
    <property type="project" value="TreeGrafter"/>
</dbReference>
<comment type="catalytic activity">
    <reaction evidence="6 7">
        <text>(2S)-2-hydroxy-3-oxobutyl phosphate + 5-amino-6-(D-ribitylamino)uracil = 6,7-dimethyl-8-(1-D-ribityl)lumazine + phosphate + 2 H2O + H(+)</text>
        <dbReference type="Rhea" id="RHEA:26152"/>
        <dbReference type="ChEBI" id="CHEBI:15377"/>
        <dbReference type="ChEBI" id="CHEBI:15378"/>
        <dbReference type="ChEBI" id="CHEBI:15934"/>
        <dbReference type="ChEBI" id="CHEBI:43474"/>
        <dbReference type="ChEBI" id="CHEBI:58201"/>
        <dbReference type="ChEBI" id="CHEBI:58830"/>
        <dbReference type="EC" id="2.5.1.78"/>
    </reaction>
</comment>
<proteinExistence type="inferred from homology"/>
<dbReference type="GO" id="GO:0009349">
    <property type="term" value="C:riboflavin synthase complex"/>
    <property type="evidence" value="ECO:0007669"/>
    <property type="project" value="UniProtKB-UniRule"/>
</dbReference>
<evidence type="ECO:0000256" key="2">
    <source>
        <dbReference type="ARBA" id="ARBA00007424"/>
    </source>
</evidence>
<evidence type="ECO:0000256" key="1">
    <source>
        <dbReference type="ARBA" id="ARBA00004917"/>
    </source>
</evidence>
<dbReference type="HAMAP" id="MF_00178">
    <property type="entry name" value="Lumazine_synth"/>
    <property type="match status" value="1"/>
</dbReference>
<dbReference type="Pfam" id="PF00885">
    <property type="entry name" value="DMRL_synthase"/>
    <property type="match status" value="1"/>
</dbReference>
<feature type="binding site" evidence="7">
    <location>
        <position position="112"/>
    </location>
    <ligand>
        <name>5-amino-6-(D-ribitylamino)uracil</name>
        <dbReference type="ChEBI" id="CHEBI:15934"/>
    </ligand>
</feature>
<protein>
    <recommendedName>
        <fullName evidence="3 7">6,7-dimethyl-8-ribityllumazine synthase</fullName>
        <shortName evidence="7">DMRL synthase</shortName>
        <shortName evidence="7">LS</shortName>
        <shortName evidence="7">Lumazine synthase</shortName>
        <ecNumber evidence="3 7">2.5.1.78</ecNumber>
    </recommendedName>
</protein>
<keyword evidence="5 7" id="KW-0808">Transferase</keyword>
<feature type="binding site" evidence="7">
    <location>
        <position position="126"/>
    </location>
    <ligand>
        <name>(2S)-2-hydroxy-3-oxobutyl phosphate</name>
        <dbReference type="ChEBI" id="CHEBI:58830"/>
    </ligand>
</feature>
<evidence type="ECO:0000256" key="3">
    <source>
        <dbReference type="ARBA" id="ARBA00012664"/>
    </source>
</evidence>
<dbReference type="PANTHER" id="PTHR21058:SF0">
    <property type="entry name" value="6,7-DIMETHYL-8-RIBITYLLUMAZINE SYNTHASE"/>
    <property type="match status" value="1"/>
</dbReference>
<feature type="binding site" evidence="7">
    <location>
        <begin position="79"/>
        <end position="81"/>
    </location>
    <ligand>
        <name>5-amino-6-(D-ribitylamino)uracil</name>
        <dbReference type="ChEBI" id="CHEBI:15934"/>
    </ligand>
</feature>
<dbReference type="Proteomes" id="UP001302719">
    <property type="component" value="Chromosome"/>
</dbReference>
<evidence type="ECO:0000313" key="8">
    <source>
        <dbReference type="EMBL" id="WNM57173.1"/>
    </source>
</evidence>
<dbReference type="InterPro" id="IPR034964">
    <property type="entry name" value="LS"/>
</dbReference>
<comment type="pathway">
    <text evidence="1 7">Cofactor biosynthesis; riboflavin biosynthesis; riboflavin from 2-hydroxy-3-oxobutyl phosphate and 5-amino-6-(D-ribitylamino)uracil: step 1/2.</text>
</comment>
<dbReference type="InterPro" id="IPR002180">
    <property type="entry name" value="LS/RS"/>
</dbReference>
<reference evidence="8 9" key="1">
    <citation type="submission" date="2023-01" db="EMBL/GenBank/DDBJ databases">
        <title>Cultivation and genomic characterization of new, ubiquitous marine nitrite-oxidizing bacteria from the Nitrospirales.</title>
        <authorList>
            <person name="Mueller A.J."/>
            <person name="Daebeler A."/>
            <person name="Herbold C.W."/>
            <person name="Kirkegaard R.H."/>
            <person name="Daims H."/>
        </authorList>
    </citation>
    <scope>NUCLEOTIDE SEQUENCE [LARGE SCALE GENOMIC DNA]</scope>
    <source>
        <strain evidence="8 9">VA</strain>
    </source>
</reference>
<feature type="binding site" evidence="7">
    <location>
        <begin position="55"/>
        <end position="57"/>
    </location>
    <ligand>
        <name>5-amino-6-(D-ribitylamino)uracil</name>
        <dbReference type="ChEBI" id="CHEBI:15934"/>
    </ligand>
</feature>
<gene>
    <name evidence="7 8" type="primary">ribH</name>
    <name evidence="8" type="ORF">PP769_14475</name>
</gene>
<feature type="binding site" evidence="7">
    <location>
        <begin position="84"/>
        <end position="85"/>
    </location>
    <ligand>
        <name>(2S)-2-hydroxy-3-oxobutyl phosphate</name>
        <dbReference type="ChEBI" id="CHEBI:58830"/>
    </ligand>
</feature>
<evidence type="ECO:0000256" key="4">
    <source>
        <dbReference type="ARBA" id="ARBA00022619"/>
    </source>
</evidence>
<feature type="binding site" evidence="7">
    <location>
        <position position="21"/>
    </location>
    <ligand>
        <name>5-amino-6-(D-ribitylamino)uracil</name>
        <dbReference type="ChEBI" id="CHEBI:15934"/>
    </ligand>
</feature>
<dbReference type="CDD" id="cd09209">
    <property type="entry name" value="Lumazine_synthase-I"/>
    <property type="match status" value="1"/>
</dbReference>
<evidence type="ECO:0000256" key="6">
    <source>
        <dbReference type="ARBA" id="ARBA00048785"/>
    </source>
</evidence>
<dbReference type="PANTHER" id="PTHR21058">
    <property type="entry name" value="6,7-DIMETHYL-8-RIBITYLLUMAZINE SYNTHASE DMRL SYNTHASE LUMAZINE SYNTHASE"/>
    <property type="match status" value="1"/>
</dbReference>
<dbReference type="EMBL" id="CP116967">
    <property type="protein sequence ID" value="WNM57173.1"/>
    <property type="molecule type" value="Genomic_DNA"/>
</dbReference>
<dbReference type="EC" id="2.5.1.78" evidence="3 7"/>
<evidence type="ECO:0000256" key="5">
    <source>
        <dbReference type="ARBA" id="ARBA00022679"/>
    </source>
</evidence>
<dbReference type="InterPro" id="IPR036467">
    <property type="entry name" value="LS/RS_sf"/>
</dbReference>
<dbReference type="SUPFAM" id="SSF52121">
    <property type="entry name" value="Lumazine synthase"/>
    <property type="match status" value="1"/>
</dbReference>
<dbReference type="KEGG" id="nall:PP769_14475"/>
<comment type="function">
    <text evidence="7">Catalyzes the formation of 6,7-dimethyl-8-ribityllumazine by condensation of 5-amino-6-(D-ribitylamino)uracil with 3,4-dihydroxy-2-butanone 4-phosphate. This is the penultimate step in the biosynthesis of riboflavin.</text>
</comment>
<name>A0AA96G8L6_9BACT</name>
<dbReference type="GO" id="GO:0009231">
    <property type="term" value="P:riboflavin biosynthetic process"/>
    <property type="evidence" value="ECO:0007669"/>
    <property type="project" value="UniProtKB-UniRule"/>
</dbReference>
<sequence>MTNQERGEEADCQFAIVVSTFNEIVTSRLLAAAESTLTQLGTPPDHRQVIRVPGAFEIPLIAKTLAQSHRFDAVICLGAVIRGDTPHFEYICAETSRGIGQAALETGIPIIFGVLTTDTVDQAMERSGSPERNKGADAARSALEMAVLMKRLSKTSLRQSGFLRESTTS</sequence>
<dbReference type="RefSeq" id="WP_312641354.1">
    <property type="nucleotide sequence ID" value="NZ_CP116967.1"/>
</dbReference>